<gene>
    <name evidence="8" type="ORF">K8W02_04220</name>
</gene>
<keyword evidence="1 4" id="KW-0597">Phosphoprotein</keyword>
<dbReference type="Pfam" id="PF00486">
    <property type="entry name" value="Trans_reg_C"/>
    <property type="match status" value="1"/>
</dbReference>
<keyword evidence="3 5" id="KW-0238">DNA-binding</keyword>
<dbReference type="SMART" id="SM00862">
    <property type="entry name" value="Trans_reg_C"/>
    <property type="match status" value="1"/>
</dbReference>
<sequence>MIKLLLVENDPNLRYVVQCGLVDIIGGYDVQTATNGEEGLQVWAAFKPDIIISDIDMPVMDGFEMVRRIRETDTETPILFASALTSPKDVRYGYQVGVNNYVKKPFIADELDAHIHALLKMTQGTHMRPETGFCQFGPYTLDTEHNTLRDDRTGRSQTLTVTEAKLLHILAQNKNETVRREAILSRCWNTEDDYFASRSLDVFVSKLRKLFEADADIEIKTVRGVGLMLVTK</sequence>
<evidence type="ECO:0000256" key="1">
    <source>
        <dbReference type="ARBA" id="ARBA00022553"/>
    </source>
</evidence>
<dbReference type="GO" id="GO:0000156">
    <property type="term" value="F:phosphorelay response regulator activity"/>
    <property type="evidence" value="ECO:0007669"/>
    <property type="project" value="TreeGrafter"/>
</dbReference>
<dbReference type="GO" id="GO:0032993">
    <property type="term" value="C:protein-DNA complex"/>
    <property type="evidence" value="ECO:0007669"/>
    <property type="project" value="TreeGrafter"/>
</dbReference>
<evidence type="ECO:0000256" key="4">
    <source>
        <dbReference type="PROSITE-ProRule" id="PRU00169"/>
    </source>
</evidence>
<dbReference type="RefSeq" id="WP_022020282.1">
    <property type="nucleotide sequence ID" value="NZ_DYVX01000036.1"/>
</dbReference>
<dbReference type="InterPro" id="IPR036388">
    <property type="entry name" value="WH-like_DNA-bd_sf"/>
</dbReference>
<reference evidence="8" key="2">
    <citation type="submission" date="2021-09" db="EMBL/GenBank/DDBJ databases">
        <authorList>
            <person name="Gilroy R."/>
        </authorList>
    </citation>
    <scope>NUCLEOTIDE SEQUENCE</scope>
    <source>
        <strain evidence="8">CHK55-1828</strain>
    </source>
</reference>
<feature type="domain" description="Response regulatory" evidence="6">
    <location>
        <begin position="3"/>
        <end position="119"/>
    </location>
</feature>
<dbReference type="InterPro" id="IPR039420">
    <property type="entry name" value="WalR-like"/>
</dbReference>
<dbReference type="SUPFAM" id="SSF46894">
    <property type="entry name" value="C-terminal effector domain of the bipartite response regulators"/>
    <property type="match status" value="1"/>
</dbReference>
<evidence type="ECO:0000259" key="7">
    <source>
        <dbReference type="PROSITE" id="PS51755"/>
    </source>
</evidence>
<dbReference type="AlphaFoldDB" id="A0A921HW92"/>
<dbReference type="CDD" id="cd00156">
    <property type="entry name" value="REC"/>
    <property type="match status" value="1"/>
</dbReference>
<dbReference type="EMBL" id="DYVX01000036">
    <property type="protein sequence ID" value="HJF91577.1"/>
    <property type="molecule type" value="Genomic_DNA"/>
</dbReference>
<name>A0A921HW92_9BACT</name>
<keyword evidence="2" id="KW-0902">Two-component regulatory system</keyword>
<dbReference type="SUPFAM" id="SSF52172">
    <property type="entry name" value="CheY-like"/>
    <property type="match status" value="1"/>
</dbReference>
<evidence type="ECO:0000256" key="3">
    <source>
        <dbReference type="ARBA" id="ARBA00023125"/>
    </source>
</evidence>
<dbReference type="GO" id="GO:0000976">
    <property type="term" value="F:transcription cis-regulatory region binding"/>
    <property type="evidence" value="ECO:0007669"/>
    <property type="project" value="TreeGrafter"/>
</dbReference>
<accession>A0A921HW92</accession>
<dbReference type="GO" id="GO:0005829">
    <property type="term" value="C:cytosol"/>
    <property type="evidence" value="ECO:0007669"/>
    <property type="project" value="TreeGrafter"/>
</dbReference>
<dbReference type="Gene3D" id="1.10.10.10">
    <property type="entry name" value="Winged helix-like DNA-binding domain superfamily/Winged helix DNA-binding domain"/>
    <property type="match status" value="1"/>
</dbReference>
<evidence type="ECO:0000256" key="2">
    <source>
        <dbReference type="ARBA" id="ARBA00023012"/>
    </source>
</evidence>
<dbReference type="PANTHER" id="PTHR48111:SF40">
    <property type="entry name" value="PHOSPHATE REGULON TRANSCRIPTIONAL REGULATORY PROTEIN PHOB"/>
    <property type="match status" value="1"/>
</dbReference>
<feature type="DNA-binding region" description="OmpR/PhoB-type" evidence="5">
    <location>
        <begin position="131"/>
        <end position="231"/>
    </location>
</feature>
<feature type="modified residue" description="4-aspartylphosphate" evidence="4">
    <location>
        <position position="54"/>
    </location>
</feature>
<organism evidence="8 9">
    <name type="scientific">Mediterranea massiliensis</name>
    <dbReference type="NCBI Taxonomy" id="1841865"/>
    <lineage>
        <taxon>Bacteria</taxon>
        <taxon>Pseudomonadati</taxon>
        <taxon>Bacteroidota</taxon>
        <taxon>Bacteroidia</taxon>
        <taxon>Bacteroidales</taxon>
        <taxon>Bacteroidaceae</taxon>
        <taxon>Mediterranea</taxon>
    </lineage>
</organism>
<evidence type="ECO:0000256" key="5">
    <source>
        <dbReference type="PROSITE-ProRule" id="PRU01091"/>
    </source>
</evidence>
<dbReference type="Proteomes" id="UP000717835">
    <property type="component" value="Unassembled WGS sequence"/>
</dbReference>
<dbReference type="GO" id="GO:0006355">
    <property type="term" value="P:regulation of DNA-templated transcription"/>
    <property type="evidence" value="ECO:0007669"/>
    <property type="project" value="InterPro"/>
</dbReference>
<dbReference type="InterPro" id="IPR016032">
    <property type="entry name" value="Sig_transdc_resp-reg_C-effctor"/>
</dbReference>
<dbReference type="InterPro" id="IPR001867">
    <property type="entry name" value="OmpR/PhoB-type_DNA-bd"/>
</dbReference>
<dbReference type="CDD" id="cd00383">
    <property type="entry name" value="trans_reg_C"/>
    <property type="match status" value="1"/>
</dbReference>
<dbReference type="Gene3D" id="3.40.50.2300">
    <property type="match status" value="1"/>
</dbReference>
<reference evidence="8" key="1">
    <citation type="journal article" date="2021" name="PeerJ">
        <title>Extensive microbial diversity within the chicken gut microbiome revealed by metagenomics and culture.</title>
        <authorList>
            <person name="Gilroy R."/>
            <person name="Ravi A."/>
            <person name="Getino M."/>
            <person name="Pursley I."/>
            <person name="Horton D.L."/>
            <person name="Alikhan N.F."/>
            <person name="Baker D."/>
            <person name="Gharbi K."/>
            <person name="Hall N."/>
            <person name="Watson M."/>
            <person name="Adriaenssens E.M."/>
            <person name="Foster-Nyarko E."/>
            <person name="Jarju S."/>
            <person name="Secka A."/>
            <person name="Antonio M."/>
            <person name="Oren A."/>
            <person name="Chaudhuri R.R."/>
            <person name="La Ragione R."/>
            <person name="Hildebrand F."/>
            <person name="Pallen M.J."/>
        </authorList>
    </citation>
    <scope>NUCLEOTIDE SEQUENCE</scope>
    <source>
        <strain evidence="8">CHK55-1828</strain>
    </source>
</reference>
<protein>
    <submittedName>
        <fullName evidence="8">Response regulator transcription factor</fullName>
    </submittedName>
</protein>
<feature type="domain" description="OmpR/PhoB-type" evidence="7">
    <location>
        <begin position="131"/>
        <end position="231"/>
    </location>
</feature>
<comment type="caution">
    <text evidence="8">The sequence shown here is derived from an EMBL/GenBank/DDBJ whole genome shotgun (WGS) entry which is preliminary data.</text>
</comment>
<dbReference type="Pfam" id="PF00072">
    <property type="entry name" value="Response_reg"/>
    <property type="match status" value="1"/>
</dbReference>
<evidence type="ECO:0000259" key="6">
    <source>
        <dbReference type="PROSITE" id="PS50110"/>
    </source>
</evidence>
<dbReference type="PANTHER" id="PTHR48111">
    <property type="entry name" value="REGULATOR OF RPOS"/>
    <property type="match status" value="1"/>
</dbReference>
<dbReference type="PROSITE" id="PS50110">
    <property type="entry name" value="RESPONSE_REGULATORY"/>
    <property type="match status" value="1"/>
</dbReference>
<dbReference type="InterPro" id="IPR001789">
    <property type="entry name" value="Sig_transdc_resp-reg_receiver"/>
</dbReference>
<evidence type="ECO:0000313" key="8">
    <source>
        <dbReference type="EMBL" id="HJF91577.1"/>
    </source>
</evidence>
<evidence type="ECO:0000313" key="9">
    <source>
        <dbReference type="Proteomes" id="UP000717835"/>
    </source>
</evidence>
<dbReference type="InterPro" id="IPR011006">
    <property type="entry name" value="CheY-like_superfamily"/>
</dbReference>
<dbReference type="PROSITE" id="PS51755">
    <property type="entry name" value="OMPR_PHOB"/>
    <property type="match status" value="1"/>
</dbReference>
<dbReference type="SMART" id="SM00448">
    <property type="entry name" value="REC"/>
    <property type="match status" value="1"/>
</dbReference>
<proteinExistence type="predicted"/>